<dbReference type="GO" id="GO:0005634">
    <property type="term" value="C:nucleus"/>
    <property type="evidence" value="ECO:0007669"/>
    <property type="project" value="TreeGrafter"/>
</dbReference>
<dbReference type="Proteomes" id="UP000054359">
    <property type="component" value="Unassembled WGS sequence"/>
</dbReference>
<dbReference type="GO" id="GO:0006355">
    <property type="term" value="P:regulation of DNA-templated transcription"/>
    <property type="evidence" value="ECO:0007669"/>
    <property type="project" value="TreeGrafter"/>
</dbReference>
<accession>A0A087UEQ5</accession>
<organism evidence="2 3">
    <name type="scientific">Stegodyphus mimosarum</name>
    <name type="common">African social velvet spider</name>
    <dbReference type="NCBI Taxonomy" id="407821"/>
    <lineage>
        <taxon>Eukaryota</taxon>
        <taxon>Metazoa</taxon>
        <taxon>Ecdysozoa</taxon>
        <taxon>Arthropoda</taxon>
        <taxon>Chelicerata</taxon>
        <taxon>Arachnida</taxon>
        <taxon>Araneae</taxon>
        <taxon>Araneomorphae</taxon>
        <taxon>Entelegynae</taxon>
        <taxon>Eresoidea</taxon>
        <taxon>Eresidae</taxon>
        <taxon>Stegodyphus</taxon>
    </lineage>
</organism>
<dbReference type="PANTHER" id="PTHR11139">
    <property type="entry name" value="ATAXIA TELANGIECTASIA MUTATED ATM -RELATED"/>
    <property type="match status" value="1"/>
</dbReference>
<dbReference type="InterPro" id="IPR016024">
    <property type="entry name" value="ARM-type_fold"/>
</dbReference>
<reference evidence="2 3" key="1">
    <citation type="submission" date="2013-11" db="EMBL/GenBank/DDBJ databases">
        <title>Genome sequencing of Stegodyphus mimosarum.</title>
        <authorList>
            <person name="Bechsgaard J."/>
        </authorList>
    </citation>
    <scope>NUCLEOTIDE SEQUENCE [LARGE SCALE GENOMIC DNA]</scope>
</reference>
<dbReference type="GO" id="GO:0035267">
    <property type="term" value="C:NuA4 histone acetyltransferase complex"/>
    <property type="evidence" value="ECO:0007669"/>
    <property type="project" value="TreeGrafter"/>
</dbReference>
<dbReference type="GO" id="GO:0000124">
    <property type="term" value="C:SAGA complex"/>
    <property type="evidence" value="ECO:0007669"/>
    <property type="project" value="TreeGrafter"/>
</dbReference>
<evidence type="ECO:0000313" key="2">
    <source>
        <dbReference type="EMBL" id="KFM75844.1"/>
    </source>
</evidence>
<dbReference type="InterPro" id="IPR046807">
    <property type="entry name" value="Tra1_central"/>
</dbReference>
<dbReference type="Pfam" id="PF20175">
    <property type="entry name" value="Tra1_central"/>
    <property type="match status" value="1"/>
</dbReference>
<dbReference type="AlphaFoldDB" id="A0A087UEQ5"/>
<evidence type="ECO:0000313" key="3">
    <source>
        <dbReference type="Proteomes" id="UP000054359"/>
    </source>
</evidence>
<proteinExistence type="predicted"/>
<dbReference type="EMBL" id="KK119490">
    <property type="protein sequence ID" value="KFM75844.1"/>
    <property type="molecule type" value="Genomic_DNA"/>
</dbReference>
<dbReference type="GO" id="GO:0006281">
    <property type="term" value="P:DNA repair"/>
    <property type="evidence" value="ECO:0007669"/>
    <property type="project" value="TreeGrafter"/>
</dbReference>
<dbReference type="STRING" id="407821.A0A087UEQ5"/>
<dbReference type="PANTHER" id="PTHR11139:SF1">
    <property type="entry name" value="TRANSFORMATION_TRANSCRIPTION DOMAIN-ASSOCIATED PROTEIN"/>
    <property type="match status" value="1"/>
</dbReference>
<dbReference type="OrthoDB" id="6437158at2759"/>
<feature type="region of interest" description="Disordered" evidence="1">
    <location>
        <begin position="482"/>
        <end position="508"/>
    </location>
</feature>
<evidence type="ECO:0000256" key="1">
    <source>
        <dbReference type="SAM" id="MobiDB-lite"/>
    </source>
</evidence>
<dbReference type="InterPro" id="IPR050517">
    <property type="entry name" value="DDR_Repair_Kinase"/>
</dbReference>
<dbReference type="SUPFAM" id="SSF48371">
    <property type="entry name" value="ARM repeat"/>
    <property type="match status" value="1"/>
</dbReference>
<gene>
    <name evidence="2" type="ORF">X975_12525</name>
</gene>
<keyword evidence="3" id="KW-1185">Reference proteome</keyword>
<feature type="non-terminal residue" evidence="2">
    <location>
        <position position="605"/>
    </location>
</feature>
<feature type="compositionally biased region" description="Basic and acidic residues" evidence="1">
    <location>
        <begin position="492"/>
        <end position="501"/>
    </location>
</feature>
<sequence length="605" mass="68863">MNTYRSYVSMLVDPSAKDENKLKAVQELSIELETIVSNPQYPSFLDHALRIFIRILQEGEPHFISEHTIHQMRKLILEMIHRIPTNNYLLPHVKNVLSLMFKLLEVENEENILVVLRIIIEFHKTYRPQFTPEIQQFLQYVKNIYRELPNHLNKIFDPRPTPKIKDLTLASLEPVLNETFTITVVQSERRGPDGNYAQYNLIPKATMSLKALAELPIIVVLMYQLYKMSVHKDVEEFIPLIMVTITLQPTPQQRSNPNFNKEVFVDFMAAQIKTLSFLAYIVRIYQTVVNEHSSQLAKGMIGLLCLCPQEVAHLRKELLIAARHILATELREKFVGSLEELFDENILIGTGWTAYESLRPLAYSTLADLVHHVRQHLPLKDLSKAVNVFSKNVHDESLVTTIQTMSCKLLLNLVECIRARSDRENGNGRELLMRMLEVLVLKFKTIAKLQIPVLMAKAQAQQITATAIPVLLQAVQHTNIPPNVSHPGATEVKTEQREEPKSTFPVGGLLDSREEKTKFGFPASQAANYSVSDCRGLVKTLVCGVKTVTWGITACKVPGENNVPMQNKQFQPKETLVFIRLIKYALQALDIYTLTVPASGQPQPR</sequence>
<name>A0A087UEQ5_STEMI</name>
<protein>
    <submittedName>
        <fullName evidence="2">Transformation/transcription domain-associated protein</fullName>
    </submittedName>
</protein>